<dbReference type="AlphaFoldDB" id="A0ABD0M4V1"/>
<feature type="transmembrane region" description="Helical" evidence="1">
    <location>
        <begin position="171"/>
        <end position="195"/>
    </location>
</feature>
<evidence type="ECO:0008006" key="4">
    <source>
        <dbReference type="Google" id="ProtNLM"/>
    </source>
</evidence>
<keyword evidence="1" id="KW-0812">Transmembrane</keyword>
<evidence type="ECO:0000256" key="1">
    <source>
        <dbReference type="SAM" id="Phobius"/>
    </source>
</evidence>
<sequence length="369" mass="40438">MSGVVRGQVNRQVKRFKFTLFIASFDFFEPRQCRGTCRAQGIQFALSDRDCSDSGCLDLDDNTQVLELWPGPEHDNAILKIAELKQTALGKYVQYSASLLISRQTITESLSSPTGSQARLKNLNSVTKSYSPGRLTGKRFKMTATSVTKRLIQILYHLTVGLVVELIKAGLFHICVVSTMAVLSAAVLMVTWRAYVNTSSFAWTAAAAVCSLLACCVIVVVLHRLARDVLGLTKLSLGEVLALMFGGRRRSEGSRGDKQQTLSKEADDETIVLRRRVIQRTTVTVQALSPPPPPHFTFLCFIIGRVKPFGSSSLHQVRFLRCIISAVSTVRNVSLVFAAKSSCNVIDGSTQDGLLSTIRNSFTLQAIGT</sequence>
<keyword evidence="1" id="KW-0472">Membrane</keyword>
<reference evidence="2 3" key="1">
    <citation type="journal article" date="2023" name="Sci. Data">
        <title>Genome assembly of the Korean intertidal mud-creeper Batillaria attramentaria.</title>
        <authorList>
            <person name="Patra A.K."/>
            <person name="Ho P.T."/>
            <person name="Jun S."/>
            <person name="Lee S.J."/>
            <person name="Kim Y."/>
            <person name="Won Y.J."/>
        </authorList>
    </citation>
    <scope>NUCLEOTIDE SEQUENCE [LARGE SCALE GENOMIC DNA]</scope>
    <source>
        <strain evidence="2">Wonlab-2016</strain>
    </source>
</reference>
<comment type="caution">
    <text evidence="2">The sequence shown here is derived from an EMBL/GenBank/DDBJ whole genome shotgun (WGS) entry which is preliminary data.</text>
</comment>
<protein>
    <recommendedName>
        <fullName evidence="4">Transmembrane protein</fullName>
    </recommendedName>
</protein>
<organism evidence="2 3">
    <name type="scientific">Batillaria attramentaria</name>
    <dbReference type="NCBI Taxonomy" id="370345"/>
    <lineage>
        <taxon>Eukaryota</taxon>
        <taxon>Metazoa</taxon>
        <taxon>Spiralia</taxon>
        <taxon>Lophotrochozoa</taxon>
        <taxon>Mollusca</taxon>
        <taxon>Gastropoda</taxon>
        <taxon>Caenogastropoda</taxon>
        <taxon>Sorbeoconcha</taxon>
        <taxon>Cerithioidea</taxon>
        <taxon>Batillariidae</taxon>
        <taxon>Batillaria</taxon>
    </lineage>
</organism>
<dbReference type="EMBL" id="JACVVK020000006">
    <property type="protein sequence ID" value="KAK7506771.1"/>
    <property type="molecule type" value="Genomic_DNA"/>
</dbReference>
<accession>A0ABD0M4V1</accession>
<keyword evidence="1" id="KW-1133">Transmembrane helix</keyword>
<gene>
    <name evidence="2" type="ORF">BaRGS_00002246</name>
</gene>
<evidence type="ECO:0000313" key="3">
    <source>
        <dbReference type="Proteomes" id="UP001519460"/>
    </source>
</evidence>
<dbReference type="Proteomes" id="UP001519460">
    <property type="component" value="Unassembled WGS sequence"/>
</dbReference>
<evidence type="ECO:0000313" key="2">
    <source>
        <dbReference type="EMBL" id="KAK7506771.1"/>
    </source>
</evidence>
<keyword evidence="3" id="KW-1185">Reference proteome</keyword>
<proteinExistence type="predicted"/>
<name>A0ABD0M4V1_9CAEN</name>
<feature type="transmembrane region" description="Helical" evidence="1">
    <location>
        <begin position="201"/>
        <end position="222"/>
    </location>
</feature>